<dbReference type="Pfam" id="PF13439">
    <property type="entry name" value="Glyco_transf_4"/>
    <property type="match status" value="1"/>
</dbReference>
<dbReference type="RefSeq" id="WP_150090348.1">
    <property type="nucleotide sequence ID" value="NZ_JBFUOH010000120.1"/>
</dbReference>
<proteinExistence type="predicted"/>
<keyword evidence="2 4" id="KW-0808">Transferase</keyword>
<dbReference type="OrthoDB" id="9795746at2"/>
<dbReference type="Gene3D" id="3.40.50.2000">
    <property type="entry name" value="Glycogen Phosphorylase B"/>
    <property type="match status" value="2"/>
</dbReference>
<gene>
    <name evidence="4" type="ORF">F2Q65_03165</name>
</gene>
<keyword evidence="5" id="KW-1185">Reference proteome</keyword>
<accession>A0A5M8FQ69</accession>
<organism evidence="4 5">
    <name type="scientific">Thiohalocapsa marina</name>
    <dbReference type="NCBI Taxonomy" id="424902"/>
    <lineage>
        <taxon>Bacteria</taxon>
        <taxon>Pseudomonadati</taxon>
        <taxon>Pseudomonadota</taxon>
        <taxon>Gammaproteobacteria</taxon>
        <taxon>Chromatiales</taxon>
        <taxon>Chromatiaceae</taxon>
        <taxon>Thiohalocapsa</taxon>
    </lineage>
</organism>
<reference evidence="4 5" key="1">
    <citation type="submission" date="2019-09" db="EMBL/GenBank/DDBJ databases">
        <title>Whole-genome sequence of the purple sulfur bacterium Thiohalocapsa marina DSM 19078.</title>
        <authorList>
            <person name="Kyndt J.A."/>
            <person name="Meyer T.E."/>
        </authorList>
    </citation>
    <scope>NUCLEOTIDE SEQUENCE [LARGE SCALE GENOMIC DNA]</scope>
    <source>
        <strain evidence="4 5">DSM 19078</strain>
    </source>
</reference>
<evidence type="ECO:0000313" key="5">
    <source>
        <dbReference type="Proteomes" id="UP000322981"/>
    </source>
</evidence>
<name>A0A5M8FQ69_9GAMM</name>
<dbReference type="EMBL" id="VWXX01000003">
    <property type="protein sequence ID" value="KAA6186907.1"/>
    <property type="molecule type" value="Genomic_DNA"/>
</dbReference>
<evidence type="ECO:0000313" key="4">
    <source>
        <dbReference type="EMBL" id="KAA6186907.1"/>
    </source>
</evidence>
<dbReference type="GO" id="GO:0016757">
    <property type="term" value="F:glycosyltransferase activity"/>
    <property type="evidence" value="ECO:0007669"/>
    <property type="project" value="UniProtKB-KW"/>
</dbReference>
<dbReference type="Proteomes" id="UP000322981">
    <property type="component" value="Unassembled WGS sequence"/>
</dbReference>
<dbReference type="SUPFAM" id="SSF53756">
    <property type="entry name" value="UDP-Glycosyltransferase/glycogen phosphorylase"/>
    <property type="match status" value="1"/>
</dbReference>
<keyword evidence="1" id="KW-0328">Glycosyltransferase</keyword>
<protein>
    <submittedName>
        <fullName evidence="4">Glycosyltransferase</fullName>
    </submittedName>
</protein>
<comment type="caution">
    <text evidence="4">The sequence shown here is derived from an EMBL/GenBank/DDBJ whole genome shotgun (WGS) entry which is preliminary data.</text>
</comment>
<sequence>MTCSPWPSSLHLIGSKASGGAERWLQRFARALAERDAPAAVGVRAESTVAELDMGGLPLYSLPFRSIWDPVSRHAVTRLIRRLRPSIVQTYMGRATRLTRLSNGGGAVHVARLGGYYKLSPYRHAHAWIGNTRGLCDWMVAQGLPPARVYHIYNFVNAPRPRLDAEIDQLRMSLGMPADAWALVTMGRFVPVKGHRVLLSALTDVPDEIDGRPWRLILVGDGPLASELIRQSRDAGLQDRVIWAGWQEDPAPFLQLADLVVFPSNDPETLGNVILEAWAWQRPLVTTRFRGARELTHHGEDAWCVPCEDASALAEGIRRVLGDASLRSALVRGGARRAADEFAEAVIMDRYLNLYRRLLSE</sequence>
<dbReference type="Pfam" id="PF13692">
    <property type="entry name" value="Glyco_trans_1_4"/>
    <property type="match status" value="1"/>
</dbReference>
<dbReference type="PANTHER" id="PTHR12526">
    <property type="entry name" value="GLYCOSYLTRANSFERASE"/>
    <property type="match status" value="1"/>
</dbReference>
<evidence type="ECO:0000256" key="2">
    <source>
        <dbReference type="ARBA" id="ARBA00022679"/>
    </source>
</evidence>
<evidence type="ECO:0000259" key="3">
    <source>
        <dbReference type="Pfam" id="PF13439"/>
    </source>
</evidence>
<evidence type="ECO:0000256" key="1">
    <source>
        <dbReference type="ARBA" id="ARBA00022676"/>
    </source>
</evidence>
<feature type="domain" description="Glycosyltransferase subfamily 4-like N-terminal" evidence="3">
    <location>
        <begin position="19"/>
        <end position="157"/>
    </location>
</feature>
<dbReference type="AlphaFoldDB" id="A0A5M8FQ69"/>
<dbReference type="PANTHER" id="PTHR12526:SF510">
    <property type="entry name" value="D-INOSITOL 3-PHOSPHATE GLYCOSYLTRANSFERASE"/>
    <property type="match status" value="1"/>
</dbReference>
<dbReference type="CDD" id="cd03811">
    <property type="entry name" value="GT4_GT28_WabH-like"/>
    <property type="match status" value="1"/>
</dbReference>
<dbReference type="InterPro" id="IPR028098">
    <property type="entry name" value="Glyco_trans_4-like_N"/>
</dbReference>